<comment type="function">
    <text evidence="8 10">The pyruvate dehydrogenase complex catalyzes the overall conversion of pyruvate to acetyl-CoA and CO(2). It contains multiple copies of three enzymatic components: pyruvate dehydrogenase (E1), dihydrolipoamide acetyltransferase (E2) and lipoamide dehydrogenase (E3).</text>
</comment>
<dbReference type="KEGG" id="gtn:GTNG_3138"/>
<dbReference type="InterPro" id="IPR017596">
    <property type="entry name" value="PdhA/BkdA"/>
</dbReference>
<protein>
    <recommendedName>
        <fullName evidence="4 10">Pyruvate dehydrogenase E1 component subunit alpha</fullName>
        <ecNumber evidence="3 10">1.2.4.1</ecNumber>
    </recommendedName>
</protein>
<evidence type="ECO:0000256" key="3">
    <source>
        <dbReference type="ARBA" id="ARBA00012281"/>
    </source>
</evidence>
<dbReference type="PANTHER" id="PTHR43380:SF1">
    <property type="entry name" value="2-OXOISOVALERATE DEHYDROGENASE SUBUNIT ALPHA, MITOCHONDRIAL"/>
    <property type="match status" value="1"/>
</dbReference>
<dbReference type="GO" id="GO:0009083">
    <property type="term" value="P:branched-chain amino acid catabolic process"/>
    <property type="evidence" value="ECO:0007669"/>
    <property type="project" value="TreeGrafter"/>
</dbReference>
<dbReference type="EMBL" id="CP000557">
    <property type="protein sequence ID" value="ABO68483.1"/>
    <property type="molecule type" value="Genomic_DNA"/>
</dbReference>
<evidence type="ECO:0000256" key="9">
    <source>
        <dbReference type="ARBA" id="ARBA00051231"/>
    </source>
</evidence>
<dbReference type="AlphaFoldDB" id="A4IT29"/>
<dbReference type="InterPro" id="IPR050771">
    <property type="entry name" value="Alpha-ketoacid_DH_E1_comp"/>
</dbReference>
<proteinExistence type="predicted"/>
<organism evidence="12 13">
    <name type="scientific">Geobacillus thermodenitrificans (strain NG80-2)</name>
    <dbReference type="NCBI Taxonomy" id="420246"/>
    <lineage>
        <taxon>Bacteria</taxon>
        <taxon>Bacillati</taxon>
        <taxon>Bacillota</taxon>
        <taxon>Bacilli</taxon>
        <taxon>Bacillales</taxon>
        <taxon>Anoxybacillaceae</taxon>
        <taxon>Geobacillus</taxon>
    </lineage>
</organism>
<keyword evidence="6 10" id="KW-0786">Thiamine pyrophosphate</keyword>
<dbReference type="Proteomes" id="UP000001578">
    <property type="component" value="Chromosome"/>
</dbReference>
<dbReference type="InterPro" id="IPR029061">
    <property type="entry name" value="THDP-binding"/>
</dbReference>
<evidence type="ECO:0000256" key="4">
    <source>
        <dbReference type="ARBA" id="ARBA00014159"/>
    </source>
</evidence>
<dbReference type="HOGENOM" id="CLU_029393_1_0_9"/>
<evidence type="ECO:0000259" key="11">
    <source>
        <dbReference type="Pfam" id="PF00676"/>
    </source>
</evidence>
<dbReference type="InterPro" id="IPR001017">
    <property type="entry name" value="DH_E1"/>
</dbReference>
<comment type="cofactor">
    <cofactor evidence="1 10">
        <name>thiamine diphosphate</name>
        <dbReference type="ChEBI" id="CHEBI:58937"/>
    </cofactor>
</comment>
<sequence length="365" mass="41105">MMGGDRMFDPKELPVEMVQILDENGNGDEAKIAAFSDEWLLDAYRAMRRARVVDERLLRMQRQGRIGTYAPFSGQEAAQIGSVLALQKDDWIFPSYREVAVCLTHGMPLEQFFHYVRGRLSGKRMPEELNIFPTQIIIAAQTLHAVGCAWATKLKGESHVSVAYFGDGATSEGDFHEAMNFAAVYNVPVIFFCQNNQYAISVPYAKQTASRTIAQKALAYGMKGVLVDGNDVLAVYETMKQAVEAARRGEGPMLIEALTYRLGPHTTADDPTKYRHPEEVETWRRKDPLHRLRVLLERRGLWTDAKEEEFVAKVNEEVTAAYEAAVASESGSIADVFDYVYSEAPKLLAEQKEEVIRRKQAKEVK</sequence>
<dbReference type="SUPFAM" id="SSF52518">
    <property type="entry name" value="Thiamin diphosphate-binding fold (THDP-binding)"/>
    <property type="match status" value="1"/>
</dbReference>
<comment type="catalytic activity">
    <reaction evidence="9 10">
        <text>N(6)-[(R)-lipoyl]-L-lysyl-[protein] + pyruvate + H(+) = N(6)-[(R)-S(8)-acetyldihydrolipoyl]-L-lysyl-[protein] + CO2</text>
        <dbReference type="Rhea" id="RHEA:19189"/>
        <dbReference type="Rhea" id="RHEA-COMP:10474"/>
        <dbReference type="Rhea" id="RHEA-COMP:10478"/>
        <dbReference type="ChEBI" id="CHEBI:15361"/>
        <dbReference type="ChEBI" id="CHEBI:15378"/>
        <dbReference type="ChEBI" id="CHEBI:16526"/>
        <dbReference type="ChEBI" id="CHEBI:83099"/>
        <dbReference type="ChEBI" id="CHEBI:83111"/>
        <dbReference type="EC" id="1.2.4.1"/>
    </reaction>
</comment>
<dbReference type="Pfam" id="PF00676">
    <property type="entry name" value="E1_dh"/>
    <property type="match status" value="1"/>
</dbReference>
<reference evidence="12 13" key="1">
    <citation type="journal article" date="2007" name="Proc. Natl. Acad. Sci. U.S.A.">
        <title>Genome and proteome of long-chain alkane degrading Geobacillus thermodenitrificans NG80-2 isolated from a deep-subsurface oil reservoir.</title>
        <authorList>
            <person name="Feng L."/>
            <person name="Wang W."/>
            <person name="Cheng J."/>
            <person name="Ren Y."/>
            <person name="Zhao G."/>
            <person name="Gao C."/>
            <person name="Tang Y."/>
            <person name="Liu X."/>
            <person name="Han W."/>
            <person name="Peng X."/>
            <person name="Liu R."/>
            <person name="Wang L."/>
        </authorList>
    </citation>
    <scope>NUCLEOTIDE SEQUENCE [LARGE SCALE GENOMIC DNA]</scope>
    <source>
        <strain evidence="12 13">NG80-2</strain>
    </source>
</reference>
<evidence type="ECO:0000256" key="8">
    <source>
        <dbReference type="ARBA" id="ARBA00025211"/>
    </source>
</evidence>
<name>A4IT29_GEOTN</name>
<dbReference type="CDD" id="cd02000">
    <property type="entry name" value="TPP_E1_PDC_ADC_BCADC"/>
    <property type="match status" value="1"/>
</dbReference>
<dbReference type="eggNOG" id="COG1071">
    <property type="taxonomic scope" value="Bacteria"/>
</dbReference>
<feature type="domain" description="Dehydrogenase E1 component" evidence="11">
    <location>
        <begin position="44"/>
        <end position="327"/>
    </location>
</feature>
<gene>
    <name evidence="12" type="ordered locus">GTNG_3138</name>
</gene>
<evidence type="ECO:0000256" key="6">
    <source>
        <dbReference type="ARBA" id="ARBA00023052"/>
    </source>
</evidence>
<evidence type="ECO:0000256" key="1">
    <source>
        <dbReference type="ARBA" id="ARBA00001964"/>
    </source>
</evidence>
<accession>A4IT29</accession>
<evidence type="ECO:0000256" key="2">
    <source>
        <dbReference type="ARBA" id="ARBA00011870"/>
    </source>
</evidence>
<evidence type="ECO:0000256" key="10">
    <source>
        <dbReference type="RuleBase" id="RU366007"/>
    </source>
</evidence>
<keyword evidence="5 10" id="KW-0560">Oxidoreductase</keyword>
<evidence type="ECO:0000256" key="5">
    <source>
        <dbReference type="ARBA" id="ARBA00023002"/>
    </source>
</evidence>
<dbReference type="EC" id="1.2.4.1" evidence="3 10"/>
<dbReference type="NCBIfam" id="TIGR03181">
    <property type="entry name" value="PDH_E1_alph_x"/>
    <property type="match status" value="1"/>
</dbReference>
<dbReference type="PANTHER" id="PTHR43380">
    <property type="entry name" value="2-OXOISOVALERATE DEHYDROGENASE SUBUNIT ALPHA, MITOCHONDRIAL"/>
    <property type="match status" value="1"/>
</dbReference>
<evidence type="ECO:0000256" key="7">
    <source>
        <dbReference type="ARBA" id="ARBA00023317"/>
    </source>
</evidence>
<comment type="subunit">
    <text evidence="2 10">Heterodimer of an alpha and a beta chain.</text>
</comment>
<evidence type="ECO:0000313" key="12">
    <source>
        <dbReference type="EMBL" id="ABO68483.1"/>
    </source>
</evidence>
<evidence type="ECO:0000313" key="13">
    <source>
        <dbReference type="Proteomes" id="UP000001578"/>
    </source>
</evidence>
<dbReference type="GO" id="GO:0004739">
    <property type="term" value="F:pyruvate dehydrogenase (acetyl-transferring) activity"/>
    <property type="evidence" value="ECO:0007669"/>
    <property type="project" value="UniProtKB-UniRule"/>
</dbReference>
<dbReference type="Gene3D" id="3.40.50.970">
    <property type="match status" value="1"/>
</dbReference>
<keyword evidence="7 10" id="KW-0670">Pyruvate</keyword>